<keyword evidence="4" id="KW-1185">Reference proteome</keyword>
<accession>A0A409V9K3</accession>
<feature type="compositionally biased region" description="Pro residues" evidence="1">
    <location>
        <begin position="23"/>
        <end position="35"/>
    </location>
</feature>
<dbReference type="SUPFAM" id="SSF64268">
    <property type="entry name" value="PX domain"/>
    <property type="match status" value="1"/>
</dbReference>
<dbReference type="Pfam" id="PF09325">
    <property type="entry name" value="Vps5"/>
    <property type="match status" value="1"/>
</dbReference>
<dbReference type="GO" id="GO:0005829">
    <property type="term" value="C:cytosol"/>
    <property type="evidence" value="ECO:0007669"/>
    <property type="project" value="GOC"/>
</dbReference>
<dbReference type="SMART" id="SM00312">
    <property type="entry name" value="PX"/>
    <property type="match status" value="1"/>
</dbReference>
<feature type="compositionally biased region" description="Low complexity" evidence="1">
    <location>
        <begin position="637"/>
        <end position="669"/>
    </location>
</feature>
<proteinExistence type="predicted"/>
<dbReference type="Gene3D" id="1.20.1270.60">
    <property type="entry name" value="Arfaptin homology (AH) domain/BAR domain"/>
    <property type="match status" value="1"/>
</dbReference>
<dbReference type="InterPro" id="IPR015404">
    <property type="entry name" value="Vps5_C"/>
</dbReference>
<dbReference type="GO" id="GO:0006886">
    <property type="term" value="P:intracellular protein transport"/>
    <property type="evidence" value="ECO:0007669"/>
    <property type="project" value="TreeGrafter"/>
</dbReference>
<feature type="domain" description="PX" evidence="2">
    <location>
        <begin position="103"/>
        <end position="213"/>
    </location>
</feature>
<dbReference type="GO" id="GO:0005768">
    <property type="term" value="C:endosome"/>
    <property type="evidence" value="ECO:0007669"/>
    <property type="project" value="TreeGrafter"/>
</dbReference>
<feature type="compositionally biased region" description="Low complexity" evidence="1">
    <location>
        <begin position="609"/>
        <end position="623"/>
    </location>
</feature>
<dbReference type="STRING" id="181874.A0A409V9K3"/>
<dbReference type="GO" id="GO:0030905">
    <property type="term" value="C:retromer, tubulation complex"/>
    <property type="evidence" value="ECO:0007669"/>
    <property type="project" value="TreeGrafter"/>
</dbReference>
<dbReference type="CDD" id="cd07596">
    <property type="entry name" value="BAR_SNX"/>
    <property type="match status" value="1"/>
</dbReference>
<sequence>MYDPLNSSSSIFSGQDAQEVLAPPWPTTPHPPGSPIPNLRRAISPSPSTTGSAFGHPPSTPDKGPAPGLYGKEPQIYGQPEAGLISPRDTVGTNGQRFEKAEPYLRVRINGLDRNRRDILVKLDAQTNLPNFNGTTYRNVSRSYLEFQQFYESIIHSNPQTIIPALPLAQTSAPTDEEDDRLVKIMLQRWITRVCEDPILLHDEDVRSFIENDFGYQPTPRPRRKTSSGFSLMRRGVPDEDEELQRARFELTKLEGQFFETAKAVDKLAVHRKALANAHAEMGNKLINVATTEAHPPLGNALRKLGRTWHSVADLDQSQAISECVILGDSLGYQGMNARSAKETLQMRTGVLEEYQAAVKTTISKRRQIERLKASSNIRPERVDEALEEMEEANRYEQTLAKRADGISQNLHKALQTHNRHANDDITTALIEHARSSIMYERQLLRELESLRVDISNANKKVLPAATGPPKPKIIPPLEDDRRHPEPVPSAPITNGFHQHKPVPPQQPPHTAALNGSAQGFTPHKVQSYATDPLTGQPDIPSSPAFPQTPIGRHEPPLSAASSRSFSSQQQSMQGPLSPAPSYASVRQPLPPQSPGAGPSSPVLPSQNPSAVPSVRAASAEPPLGGRFVDGTKSMFVSRSSSVTRPSPLAFSSSTSNLPNSNPTSGPSSAAFDPLRSDNYPTAPSPLNDSGMRSHLSRPQDVDPLASIKPHQMASSVRVQPTRPRLDPREAASKLANMF</sequence>
<gene>
    <name evidence="3" type="ORF">CVT24_004916</name>
</gene>
<dbReference type="Proteomes" id="UP000284842">
    <property type="component" value="Unassembled WGS sequence"/>
</dbReference>
<dbReference type="InterPro" id="IPR037907">
    <property type="entry name" value="Vps17_PX"/>
</dbReference>
<feature type="compositionally biased region" description="Polar residues" evidence="1">
    <location>
        <begin position="1"/>
        <end position="16"/>
    </location>
</feature>
<feature type="region of interest" description="Disordered" evidence="1">
    <location>
        <begin position="462"/>
        <end position="739"/>
    </location>
</feature>
<dbReference type="Gene3D" id="3.30.1520.10">
    <property type="entry name" value="Phox-like domain"/>
    <property type="match status" value="1"/>
</dbReference>
<dbReference type="CDD" id="cd06891">
    <property type="entry name" value="PX_Vps17p"/>
    <property type="match status" value="1"/>
</dbReference>
<reference evidence="3 4" key="1">
    <citation type="journal article" date="2018" name="Evol. Lett.">
        <title>Horizontal gene cluster transfer increased hallucinogenic mushroom diversity.</title>
        <authorList>
            <person name="Reynolds H.T."/>
            <person name="Vijayakumar V."/>
            <person name="Gluck-Thaler E."/>
            <person name="Korotkin H.B."/>
            <person name="Matheny P.B."/>
            <person name="Slot J.C."/>
        </authorList>
    </citation>
    <scope>NUCLEOTIDE SEQUENCE [LARGE SCALE GENOMIC DNA]</scope>
    <source>
        <strain evidence="3 4">2629</strain>
    </source>
</reference>
<organism evidence="3 4">
    <name type="scientific">Panaeolus cyanescens</name>
    <dbReference type="NCBI Taxonomy" id="181874"/>
    <lineage>
        <taxon>Eukaryota</taxon>
        <taxon>Fungi</taxon>
        <taxon>Dikarya</taxon>
        <taxon>Basidiomycota</taxon>
        <taxon>Agaricomycotina</taxon>
        <taxon>Agaricomycetes</taxon>
        <taxon>Agaricomycetidae</taxon>
        <taxon>Agaricales</taxon>
        <taxon>Agaricineae</taxon>
        <taxon>Galeropsidaceae</taxon>
        <taxon>Panaeolus</taxon>
    </lineage>
</organism>
<feature type="region of interest" description="Disordered" evidence="1">
    <location>
        <begin position="1"/>
        <end position="72"/>
    </location>
</feature>
<dbReference type="PANTHER" id="PTHR47433:SF1">
    <property type="entry name" value="VACUOLAR PROTEIN SORTING-ASSOCIATED PROTEIN 17"/>
    <property type="match status" value="1"/>
</dbReference>
<dbReference type="AlphaFoldDB" id="A0A409V9K3"/>
<feature type="compositionally biased region" description="Low complexity" evidence="1">
    <location>
        <begin position="559"/>
        <end position="574"/>
    </location>
</feature>
<dbReference type="OrthoDB" id="9976382at2759"/>
<dbReference type="EMBL" id="NHTK01006123">
    <property type="protein sequence ID" value="PPQ63406.1"/>
    <property type="molecule type" value="Genomic_DNA"/>
</dbReference>
<dbReference type="Pfam" id="PF00787">
    <property type="entry name" value="PX"/>
    <property type="match status" value="1"/>
</dbReference>
<dbReference type="FunCoup" id="A0A409V9K3">
    <property type="interactions" value="37"/>
</dbReference>
<dbReference type="InterPro" id="IPR001683">
    <property type="entry name" value="PX_dom"/>
</dbReference>
<feature type="compositionally biased region" description="Polar residues" evidence="1">
    <location>
        <begin position="679"/>
        <end position="688"/>
    </location>
</feature>
<dbReference type="InterPro" id="IPR036871">
    <property type="entry name" value="PX_dom_sf"/>
</dbReference>
<comment type="caution">
    <text evidence="3">The sequence shown here is derived from an EMBL/GenBank/DDBJ whole genome shotgun (WGS) entry which is preliminary data.</text>
</comment>
<name>A0A409V9K3_9AGAR</name>
<dbReference type="GO" id="GO:0042147">
    <property type="term" value="P:retrograde transport, endosome to Golgi"/>
    <property type="evidence" value="ECO:0007669"/>
    <property type="project" value="TreeGrafter"/>
</dbReference>
<dbReference type="GO" id="GO:0032266">
    <property type="term" value="F:phosphatidylinositol-3-phosphate binding"/>
    <property type="evidence" value="ECO:0007669"/>
    <property type="project" value="TreeGrafter"/>
</dbReference>
<dbReference type="InterPro" id="IPR027267">
    <property type="entry name" value="AH/BAR_dom_sf"/>
</dbReference>
<dbReference type="InterPro" id="IPR053055">
    <property type="entry name" value="VPS17"/>
</dbReference>
<dbReference type="PANTHER" id="PTHR47433">
    <property type="entry name" value="VACUOLAR PROTEIN SORTING-ASSOCIATED PROTEIN 17"/>
    <property type="match status" value="1"/>
</dbReference>
<evidence type="ECO:0000313" key="3">
    <source>
        <dbReference type="EMBL" id="PPQ63406.1"/>
    </source>
</evidence>
<evidence type="ECO:0000259" key="2">
    <source>
        <dbReference type="SMART" id="SM00312"/>
    </source>
</evidence>
<protein>
    <recommendedName>
        <fullName evidence="2">PX domain-containing protein</fullName>
    </recommendedName>
</protein>
<dbReference type="InParanoid" id="A0A409V9K3"/>
<evidence type="ECO:0000256" key="1">
    <source>
        <dbReference type="SAM" id="MobiDB-lite"/>
    </source>
</evidence>
<evidence type="ECO:0000313" key="4">
    <source>
        <dbReference type="Proteomes" id="UP000284842"/>
    </source>
</evidence>